<sequence length="385" mass="42498">MSAYKGFSTRAIHAGQDPKQWSHCSLVPPLVMSTTFKQDSPDQNSGYEYGRTGNPTRDVLETCLAALEGGKHAVTYSSGLGAVTALTSLMNSGDHLIFGHELYGGTNRYLQDCLPKQNNIDVTSVDMTNPQNVIDALKPNTKMIWFESPTNPALKVVDIKAIVDGVKSRRSDVIIIIDNTFLTCYYQKPLDLGVDIVMYSLSKYMNGYSDIIMGAGITRRDDLGERMRYLQNAMGIVPSPYDCSMVNRGLKTLEIRMKEHMRNGLTVAKFLQAHPKVEKVLHPYLPSHPQHEVALKQSTGHSGMVSFYLKGDPTKFVNALKIFTLAGSLGGPQSLVEIPFNLSHGSIPLKTRYALGITEKLIRVSVGLEMEQDLIADLQQALNVC</sequence>
<dbReference type="Gene3D" id="3.90.1150.10">
    <property type="entry name" value="Aspartate Aminotransferase, domain 1"/>
    <property type="match status" value="1"/>
</dbReference>
<evidence type="ECO:0000256" key="2">
    <source>
        <dbReference type="ARBA" id="ARBA00005038"/>
    </source>
</evidence>
<keyword evidence="6" id="KW-0198">Cysteine biosynthesis</keyword>
<feature type="modified residue" description="N6-(pyridoxal phosphate)lysine" evidence="8">
    <location>
        <position position="203"/>
    </location>
</feature>
<evidence type="ECO:0000313" key="12">
    <source>
        <dbReference type="RefSeq" id="XP_014479645.1"/>
    </source>
</evidence>
<dbReference type="GO" id="GO:0005737">
    <property type="term" value="C:cytoplasm"/>
    <property type="evidence" value="ECO:0007669"/>
    <property type="project" value="TreeGrafter"/>
</dbReference>
<dbReference type="PIRSF" id="PIRSF001434">
    <property type="entry name" value="CGS"/>
    <property type="match status" value="1"/>
</dbReference>
<dbReference type="FunFam" id="3.40.640.10:FF:000009">
    <property type="entry name" value="Cystathionine gamma-synthase homolog"/>
    <property type="match status" value="1"/>
</dbReference>
<evidence type="ECO:0000256" key="5">
    <source>
        <dbReference type="ARBA" id="ARBA00022898"/>
    </source>
</evidence>
<dbReference type="CDD" id="cd00614">
    <property type="entry name" value="CGS_like"/>
    <property type="match status" value="1"/>
</dbReference>
<dbReference type="AlphaFoldDB" id="A0A6P3XMF3"/>
<keyword evidence="6" id="KW-0028">Amino-acid biosynthesis</keyword>
<dbReference type="GO" id="GO:0019346">
    <property type="term" value="P:transsulfuration"/>
    <property type="evidence" value="ECO:0007669"/>
    <property type="project" value="InterPro"/>
</dbReference>
<protein>
    <recommendedName>
        <fullName evidence="4">cystathionine gamma-lyase</fullName>
        <ecNumber evidence="4">4.4.1.1</ecNumber>
    </recommendedName>
    <alternativeName>
        <fullName evidence="7">Gamma-cystathionase</fullName>
    </alternativeName>
</protein>
<comment type="pathway">
    <text evidence="2">Amino-acid biosynthesis; L-cysteine biosynthesis; L-cysteine from L-homocysteine and L-serine: step 2/2.</text>
</comment>
<evidence type="ECO:0000256" key="3">
    <source>
        <dbReference type="ARBA" id="ARBA00009077"/>
    </source>
</evidence>
<dbReference type="GO" id="GO:0019343">
    <property type="term" value="P:cysteine biosynthetic process via cystathionine"/>
    <property type="evidence" value="ECO:0007669"/>
    <property type="project" value="TreeGrafter"/>
</dbReference>
<dbReference type="PANTHER" id="PTHR11808">
    <property type="entry name" value="TRANS-SULFURATION ENZYME FAMILY MEMBER"/>
    <property type="match status" value="1"/>
</dbReference>
<dbReference type="RefSeq" id="XP_014479645.1">
    <property type="nucleotide sequence ID" value="XM_014624159.1"/>
</dbReference>
<evidence type="ECO:0000256" key="8">
    <source>
        <dbReference type="PIRSR" id="PIRSR001434-2"/>
    </source>
</evidence>
<dbReference type="GeneID" id="106746962"/>
<dbReference type="Proteomes" id="UP000515204">
    <property type="component" value="Unplaced"/>
</dbReference>
<evidence type="ECO:0000256" key="1">
    <source>
        <dbReference type="ARBA" id="ARBA00001933"/>
    </source>
</evidence>
<dbReference type="GO" id="GO:0004123">
    <property type="term" value="F:cystathionine gamma-lyase activity"/>
    <property type="evidence" value="ECO:0007669"/>
    <property type="project" value="TreeGrafter"/>
</dbReference>
<gene>
    <name evidence="11 12 13" type="primary">LOC106746962</name>
</gene>
<evidence type="ECO:0000256" key="7">
    <source>
        <dbReference type="ARBA" id="ARBA00029853"/>
    </source>
</evidence>
<evidence type="ECO:0000256" key="9">
    <source>
        <dbReference type="RuleBase" id="RU362118"/>
    </source>
</evidence>
<dbReference type="Gene3D" id="3.40.640.10">
    <property type="entry name" value="Type I PLP-dependent aspartate aminotransferase-like (Major domain)"/>
    <property type="match status" value="1"/>
</dbReference>
<dbReference type="Pfam" id="PF01053">
    <property type="entry name" value="Cys_Met_Meta_PP"/>
    <property type="match status" value="1"/>
</dbReference>
<evidence type="ECO:0000256" key="6">
    <source>
        <dbReference type="ARBA" id="ARBA00023192"/>
    </source>
</evidence>
<evidence type="ECO:0000313" key="11">
    <source>
        <dbReference type="RefSeq" id="XP_014479644.1"/>
    </source>
</evidence>
<evidence type="ECO:0000256" key="4">
    <source>
        <dbReference type="ARBA" id="ARBA00012085"/>
    </source>
</evidence>
<evidence type="ECO:0000313" key="13">
    <source>
        <dbReference type="RefSeq" id="XP_014479646.1"/>
    </source>
</evidence>
<keyword evidence="10" id="KW-1185">Reference proteome</keyword>
<dbReference type="InterPro" id="IPR015422">
    <property type="entry name" value="PyrdxlP-dep_Trfase_small"/>
</dbReference>
<proteinExistence type="inferred from homology"/>
<keyword evidence="5 8" id="KW-0663">Pyridoxal phosphate</keyword>
<dbReference type="InterPro" id="IPR015421">
    <property type="entry name" value="PyrdxlP-dep_Trfase_major"/>
</dbReference>
<dbReference type="SUPFAM" id="SSF53383">
    <property type="entry name" value="PLP-dependent transferases"/>
    <property type="match status" value="1"/>
</dbReference>
<dbReference type="RefSeq" id="XP_014479646.1">
    <property type="nucleotide sequence ID" value="XM_014624160.1"/>
</dbReference>
<comment type="cofactor">
    <cofactor evidence="1 9">
        <name>pyridoxal 5'-phosphate</name>
        <dbReference type="ChEBI" id="CHEBI:597326"/>
    </cofactor>
</comment>
<dbReference type="InterPro" id="IPR000277">
    <property type="entry name" value="Cys/Met-Metab_PyrdxlP-dep_enz"/>
</dbReference>
<organism evidence="10 12">
    <name type="scientific">Dinoponera quadriceps</name>
    <name type="common">South American ant</name>
    <dbReference type="NCBI Taxonomy" id="609295"/>
    <lineage>
        <taxon>Eukaryota</taxon>
        <taxon>Metazoa</taxon>
        <taxon>Ecdysozoa</taxon>
        <taxon>Arthropoda</taxon>
        <taxon>Hexapoda</taxon>
        <taxon>Insecta</taxon>
        <taxon>Pterygota</taxon>
        <taxon>Neoptera</taxon>
        <taxon>Endopterygota</taxon>
        <taxon>Hymenoptera</taxon>
        <taxon>Apocrita</taxon>
        <taxon>Aculeata</taxon>
        <taxon>Formicoidea</taxon>
        <taxon>Formicidae</taxon>
        <taxon>Ponerinae</taxon>
        <taxon>Ponerini</taxon>
        <taxon>Dinoponera</taxon>
    </lineage>
</organism>
<name>A0A6P3XMF3_DINQU</name>
<dbReference type="KEGG" id="dqu:106746962"/>
<dbReference type="GO" id="GO:0030170">
    <property type="term" value="F:pyridoxal phosphate binding"/>
    <property type="evidence" value="ECO:0007669"/>
    <property type="project" value="InterPro"/>
</dbReference>
<evidence type="ECO:0000313" key="10">
    <source>
        <dbReference type="Proteomes" id="UP000515204"/>
    </source>
</evidence>
<dbReference type="PANTHER" id="PTHR11808:SF15">
    <property type="entry name" value="CYSTATHIONINE GAMMA-LYASE"/>
    <property type="match status" value="1"/>
</dbReference>
<comment type="similarity">
    <text evidence="3 9">Belongs to the trans-sulfuration enzymes family.</text>
</comment>
<dbReference type="RefSeq" id="XP_014479644.1">
    <property type="nucleotide sequence ID" value="XM_014624158.1"/>
</dbReference>
<accession>A0A6P3XMF3</accession>
<dbReference type="EC" id="4.4.1.1" evidence="4"/>
<dbReference type="UniPathway" id="UPA00136">
    <property type="reaction ID" value="UER00202"/>
</dbReference>
<reference evidence="11 12" key="1">
    <citation type="submission" date="2025-04" db="UniProtKB">
        <authorList>
            <consortium name="RefSeq"/>
        </authorList>
    </citation>
    <scope>IDENTIFICATION</scope>
</reference>
<dbReference type="OrthoDB" id="3512640at2759"/>
<dbReference type="InterPro" id="IPR015424">
    <property type="entry name" value="PyrdxlP-dep_Trfase"/>
</dbReference>